<dbReference type="RefSeq" id="XP_011679113.2">
    <property type="nucleotide sequence ID" value="XM_011680811.2"/>
</dbReference>
<feature type="signal peptide" evidence="2">
    <location>
        <begin position="1"/>
        <end position="33"/>
    </location>
</feature>
<accession>A0A7M7HLF2</accession>
<dbReference type="Proteomes" id="UP000007110">
    <property type="component" value="Unassembled WGS sequence"/>
</dbReference>
<evidence type="ECO:0000313" key="3">
    <source>
        <dbReference type="EnsemblMetazoa" id="XP_011679113"/>
    </source>
</evidence>
<keyword evidence="4" id="KW-1185">Reference proteome</keyword>
<dbReference type="OrthoDB" id="10147573at2759"/>
<name>A0A7M7HLF2_STRPU</name>
<keyword evidence="2" id="KW-0732">Signal</keyword>
<evidence type="ECO:0000256" key="1">
    <source>
        <dbReference type="SAM" id="MobiDB-lite"/>
    </source>
</evidence>
<reference evidence="4" key="1">
    <citation type="submission" date="2015-02" db="EMBL/GenBank/DDBJ databases">
        <title>Genome sequencing for Strongylocentrotus purpuratus.</title>
        <authorList>
            <person name="Murali S."/>
            <person name="Liu Y."/>
            <person name="Vee V."/>
            <person name="English A."/>
            <person name="Wang M."/>
            <person name="Skinner E."/>
            <person name="Han Y."/>
            <person name="Muzny D.M."/>
            <person name="Worley K.C."/>
            <person name="Gibbs R.A."/>
        </authorList>
    </citation>
    <scope>NUCLEOTIDE SEQUENCE</scope>
</reference>
<organism evidence="3 4">
    <name type="scientific">Strongylocentrotus purpuratus</name>
    <name type="common">Purple sea urchin</name>
    <dbReference type="NCBI Taxonomy" id="7668"/>
    <lineage>
        <taxon>Eukaryota</taxon>
        <taxon>Metazoa</taxon>
        <taxon>Echinodermata</taxon>
        <taxon>Eleutherozoa</taxon>
        <taxon>Echinozoa</taxon>
        <taxon>Echinoidea</taxon>
        <taxon>Euechinoidea</taxon>
        <taxon>Echinacea</taxon>
        <taxon>Camarodonta</taxon>
        <taxon>Echinidea</taxon>
        <taxon>Strongylocentrotidae</taxon>
        <taxon>Strongylocentrotus</taxon>
    </lineage>
</organism>
<evidence type="ECO:0000313" key="4">
    <source>
        <dbReference type="Proteomes" id="UP000007110"/>
    </source>
</evidence>
<feature type="chain" id="PRO_5029676226" evidence="2">
    <location>
        <begin position="34"/>
        <end position="252"/>
    </location>
</feature>
<feature type="region of interest" description="Disordered" evidence="1">
    <location>
        <begin position="142"/>
        <end position="186"/>
    </location>
</feature>
<dbReference type="KEGG" id="spu:105445348"/>
<reference evidence="3" key="2">
    <citation type="submission" date="2021-01" db="UniProtKB">
        <authorList>
            <consortium name="EnsemblMetazoa"/>
        </authorList>
    </citation>
    <scope>IDENTIFICATION</scope>
</reference>
<dbReference type="InParanoid" id="A0A7M7HLF2"/>
<proteinExistence type="predicted"/>
<evidence type="ECO:0000256" key="2">
    <source>
        <dbReference type="SAM" id="SignalP"/>
    </source>
</evidence>
<dbReference type="OMA" id="GMINTSD"/>
<dbReference type="EnsemblMetazoa" id="XM_011680811">
    <property type="protein sequence ID" value="XP_011679113"/>
    <property type="gene ID" value="LOC105445348"/>
</dbReference>
<protein>
    <submittedName>
        <fullName evidence="3">Uncharacterized protein</fullName>
    </submittedName>
</protein>
<sequence>MAYFLRSMIFNVIITSVLLALFIGTVPSQTANAYDEVKQWHNELLDDPDTTYQHIESAGKNDEKRNAFNDKLRGLRRLSRIIDSLGFESDIRPAKKSPEIVDKLDNANGNGGRQIVSSGHIINQNSGVIDDAIPLVGDGLRNVASPQDMDGRQTPSDQQEGWKLKSRVTTNADEPKETGVPKRSALGLEAFRQKSRESRRRWGGKASRPQPFRIGLFGKRDAAETLGMINTSDLADIIAEMLNGDPNKSQTD</sequence>
<dbReference type="GeneID" id="105445348"/>
<dbReference type="AlphaFoldDB" id="A0A7M7HLF2"/>